<sequence length="102" mass="11755">MFTRPDKISSEIKFRGVYSLTDLAIVILIVVFGMGNLADMVYPPLRMLFRIYLGAFSLVWMLPSPVSPGMKNIQTMIELLKRDYTIYSPDSMYDMEDELDDC</sequence>
<keyword evidence="1" id="KW-1133">Transmembrane helix</keyword>
<gene>
    <name evidence="2" type="ORF">BCR25_15955</name>
</gene>
<evidence type="ECO:0000313" key="3">
    <source>
        <dbReference type="Proteomes" id="UP000095094"/>
    </source>
</evidence>
<keyword evidence="1" id="KW-0472">Membrane</keyword>
<dbReference type="AlphaFoldDB" id="A0A1E5H1I0"/>
<comment type="caution">
    <text evidence="2">The sequence shown here is derived from an EMBL/GenBank/DDBJ whole genome shotgun (WGS) entry which is preliminary data.</text>
</comment>
<keyword evidence="3" id="KW-1185">Reference proteome</keyword>
<name>A0A1E5H1I0_9ENTE</name>
<evidence type="ECO:0000313" key="2">
    <source>
        <dbReference type="EMBL" id="OEG18692.1"/>
    </source>
</evidence>
<organism evidence="2 3">
    <name type="scientific">Enterococcus termitis</name>
    <dbReference type="NCBI Taxonomy" id="332950"/>
    <lineage>
        <taxon>Bacteria</taxon>
        <taxon>Bacillati</taxon>
        <taxon>Bacillota</taxon>
        <taxon>Bacilli</taxon>
        <taxon>Lactobacillales</taxon>
        <taxon>Enterococcaceae</taxon>
        <taxon>Enterococcus</taxon>
    </lineage>
</organism>
<feature type="transmembrane region" description="Helical" evidence="1">
    <location>
        <begin position="47"/>
        <end position="66"/>
    </location>
</feature>
<dbReference type="EMBL" id="MIJY01000005">
    <property type="protein sequence ID" value="OEG18692.1"/>
    <property type="molecule type" value="Genomic_DNA"/>
</dbReference>
<dbReference type="RefSeq" id="WP_069662541.1">
    <property type="nucleotide sequence ID" value="NZ_JBHUJJ010000002.1"/>
</dbReference>
<accession>A0A1E5H1I0</accession>
<dbReference type="OrthoDB" id="9962896at2"/>
<proteinExistence type="predicted"/>
<dbReference type="InterPro" id="IPR020275">
    <property type="entry name" value="DUF5592"/>
</dbReference>
<dbReference type="Proteomes" id="UP000095094">
    <property type="component" value="Unassembled WGS sequence"/>
</dbReference>
<protein>
    <submittedName>
        <fullName evidence="2">Uncharacterized protein</fullName>
    </submittedName>
</protein>
<dbReference type="Pfam" id="PF17332">
    <property type="entry name" value="DUF5592"/>
    <property type="match status" value="1"/>
</dbReference>
<feature type="transmembrane region" description="Helical" evidence="1">
    <location>
        <begin position="12"/>
        <end position="35"/>
    </location>
</feature>
<keyword evidence="1" id="KW-0812">Transmembrane</keyword>
<reference evidence="3" key="1">
    <citation type="submission" date="2016-09" db="EMBL/GenBank/DDBJ databases">
        <authorList>
            <person name="Gulvik C.A."/>
        </authorList>
    </citation>
    <scope>NUCLEOTIDE SEQUENCE [LARGE SCALE GENOMIC DNA]</scope>
    <source>
        <strain evidence="3">LMG 8895</strain>
    </source>
</reference>
<evidence type="ECO:0000256" key="1">
    <source>
        <dbReference type="SAM" id="Phobius"/>
    </source>
</evidence>